<protein>
    <submittedName>
        <fullName evidence="1">Uncharacterized protein</fullName>
    </submittedName>
</protein>
<evidence type="ECO:0000313" key="2">
    <source>
        <dbReference type="Proteomes" id="UP000199459"/>
    </source>
</evidence>
<evidence type="ECO:0000313" key="1">
    <source>
        <dbReference type="EMBL" id="SEN39612.1"/>
    </source>
</evidence>
<organism evidence="1 2">
    <name type="scientific">Nitrosomonas marina</name>
    <dbReference type="NCBI Taxonomy" id="917"/>
    <lineage>
        <taxon>Bacteria</taxon>
        <taxon>Pseudomonadati</taxon>
        <taxon>Pseudomonadota</taxon>
        <taxon>Betaproteobacteria</taxon>
        <taxon>Nitrosomonadales</taxon>
        <taxon>Nitrosomonadaceae</taxon>
        <taxon>Nitrosomonas</taxon>
    </lineage>
</organism>
<dbReference type="Proteomes" id="UP000199459">
    <property type="component" value="Unassembled WGS sequence"/>
</dbReference>
<sequence length="79" mass="8909">MVSLIILARDPNSKVDSKAAAKLALQGLSDLHSQGGEFIREKFKSFFKNESSAKQSDKNSLKISIHTKRNWRANYPCQE</sequence>
<dbReference type="EMBL" id="FOCP01000016">
    <property type="protein sequence ID" value="SEN39612.1"/>
    <property type="molecule type" value="Genomic_DNA"/>
</dbReference>
<gene>
    <name evidence="1" type="ORF">SAMN05216325_11663</name>
</gene>
<reference evidence="1 2" key="1">
    <citation type="submission" date="2016-10" db="EMBL/GenBank/DDBJ databases">
        <authorList>
            <person name="de Groot N.N."/>
        </authorList>
    </citation>
    <scope>NUCLEOTIDE SEQUENCE [LARGE SCALE GENOMIC DNA]</scope>
    <source>
        <strain evidence="1 2">Nm22</strain>
    </source>
</reference>
<proteinExistence type="predicted"/>
<dbReference type="AlphaFoldDB" id="A0A1H8G6G7"/>
<name>A0A1H8G6G7_9PROT</name>
<accession>A0A1H8G6G7</accession>